<dbReference type="SUPFAM" id="SSF46785">
    <property type="entry name" value="Winged helix' DNA-binding domain"/>
    <property type="match status" value="1"/>
</dbReference>
<dbReference type="EMBL" id="VLKK01000002">
    <property type="protein sequence ID" value="TWH96696.1"/>
    <property type="molecule type" value="Genomic_DNA"/>
</dbReference>
<dbReference type="SUPFAM" id="SSF48008">
    <property type="entry name" value="GntR ligand-binding domain-like"/>
    <property type="match status" value="1"/>
</dbReference>
<evidence type="ECO:0000313" key="6">
    <source>
        <dbReference type="Proteomes" id="UP000316624"/>
    </source>
</evidence>
<dbReference type="InterPro" id="IPR036388">
    <property type="entry name" value="WH-like_DNA-bd_sf"/>
</dbReference>
<keyword evidence="2" id="KW-0238">DNA-binding</keyword>
<dbReference type="Pfam" id="PF00392">
    <property type="entry name" value="GntR"/>
    <property type="match status" value="1"/>
</dbReference>
<dbReference type="PANTHER" id="PTHR43537">
    <property type="entry name" value="TRANSCRIPTIONAL REGULATOR, GNTR FAMILY"/>
    <property type="match status" value="1"/>
</dbReference>
<reference evidence="5 6" key="1">
    <citation type="journal article" date="2015" name="Stand. Genomic Sci.">
        <title>Genomic Encyclopedia of Bacterial and Archaeal Type Strains, Phase III: the genomes of soil and plant-associated and newly described type strains.</title>
        <authorList>
            <person name="Whitman W.B."/>
            <person name="Woyke T."/>
            <person name="Klenk H.P."/>
            <person name="Zhou Y."/>
            <person name="Lilburn T.G."/>
            <person name="Beck B.J."/>
            <person name="De Vos P."/>
            <person name="Vandamme P."/>
            <person name="Eisen J.A."/>
            <person name="Garrity G."/>
            <person name="Hugenholtz P."/>
            <person name="Kyrpides N.C."/>
        </authorList>
    </citation>
    <scope>NUCLEOTIDE SEQUENCE [LARGE SCALE GENOMIC DNA]</scope>
    <source>
        <strain evidence="5 6">CGMCC 1.7748</strain>
    </source>
</reference>
<dbReference type="InterPro" id="IPR036390">
    <property type="entry name" value="WH_DNA-bd_sf"/>
</dbReference>
<dbReference type="InterPro" id="IPR000524">
    <property type="entry name" value="Tscrpt_reg_HTH_GntR"/>
</dbReference>
<proteinExistence type="predicted"/>
<evidence type="ECO:0000256" key="2">
    <source>
        <dbReference type="ARBA" id="ARBA00023125"/>
    </source>
</evidence>
<name>A0A562KMT7_SPHWJ</name>
<evidence type="ECO:0000256" key="3">
    <source>
        <dbReference type="ARBA" id="ARBA00023163"/>
    </source>
</evidence>
<dbReference type="RefSeq" id="WP_021245911.1">
    <property type="nucleotide sequence ID" value="NZ_JACIIY010000041.1"/>
</dbReference>
<dbReference type="Proteomes" id="UP000316624">
    <property type="component" value="Unassembled WGS sequence"/>
</dbReference>
<evidence type="ECO:0000313" key="5">
    <source>
        <dbReference type="EMBL" id="TWH96696.1"/>
    </source>
</evidence>
<dbReference type="PANTHER" id="PTHR43537:SF24">
    <property type="entry name" value="GLUCONATE OPERON TRANSCRIPTIONAL REPRESSOR"/>
    <property type="match status" value="1"/>
</dbReference>
<dbReference type="AlphaFoldDB" id="A0A562KMT7"/>
<dbReference type="GO" id="GO:0003700">
    <property type="term" value="F:DNA-binding transcription factor activity"/>
    <property type="evidence" value="ECO:0007669"/>
    <property type="project" value="InterPro"/>
</dbReference>
<dbReference type="Gene3D" id="1.20.120.530">
    <property type="entry name" value="GntR ligand-binding domain-like"/>
    <property type="match status" value="1"/>
</dbReference>
<accession>A0A562KMT7</accession>
<evidence type="ECO:0000256" key="1">
    <source>
        <dbReference type="ARBA" id="ARBA00023015"/>
    </source>
</evidence>
<keyword evidence="1" id="KW-0805">Transcription regulation</keyword>
<comment type="caution">
    <text evidence="5">The sequence shown here is derived from an EMBL/GenBank/DDBJ whole genome shotgun (WGS) entry which is preliminary data.</text>
</comment>
<sequence>MTGEVEKQFSEGALGARRKVYLGLMADLEQGRIVPGQRLVETDLAIQFGVGRNAVREAMQQLAGRGVVELTPNRSSMVRKLDLAETLEVLDVADVMTGLLARYAARHMPGAVQAPELAIAMTGLEDAHNSHDVIAFSRARRHFYRALLAIAQNRELQRLFPAIGMHIIYSQHQTRKLREVRLSDYRAIFEAVNAGYAEAAEAAARDHVANVRSIIMESF</sequence>
<protein>
    <submittedName>
        <fullName evidence="5">GntR family transcriptional regulator</fullName>
    </submittedName>
</protein>
<dbReference type="InterPro" id="IPR011711">
    <property type="entry name" value="GntR_C"/>
</dbReference>
<dbReference type="InterPro" id="IPR008920">
    <property type="entry name" value="TF_FadR/GntR_C"/>
</dbReference>
<dbReference type="PROSITE" id="PS50949">
    <property type="entry name" value="HTH_GNTR"/>
    <property type="match status" value="1"/>
</dbReference>
<evidence type="ECO:0000259" key="4">
    <source>
        <dbReference type="PROSITE" id="PS50949"/>
    </source>
</evidence>
<dbReference type="Gene3D" id="1.10.10.10">
    <property type="entry name" value="Winged helix-like DNA-binding domain superfamily/Winged helix DNA-binding domain"/>
    <property type="match status" value="1"/>
</dbReference>
<keyword evidence="3" id="KW-0804">Transcription</keyword>
<gene>
    <name evidence="5" type="ORF">IQ35_00627</name>
</gene>
<feature type="domain" description="HTH gntR-type" evidence="4">
    <location>
        <begin position="14"/>
        <end position="81"/>
    </location>
</feature>
<dbReference type="GO" id="GO:0003677">
    <property type="term" value="F:DNA binding"/>
    <property type="evidence" value="ECO:0007669"/>
    <property type="project" value="UniProtKB-KW"/>
</dbReference>
<dbReference type="SMART" id="SM00895">
    <property type="entry name" value="FCD"/>
    <property type="match status" value="1"/>
</dbReference>
<dbReference type="Pfam" id="PF07729">
    <property type="entry name" value="FCD"/>
    <property type="match status" value="1"/>
</dbReference>
<keyword evidence="6" id="KW-1185">Reference proteome</keyword>
<organism evidence="5 6">
    <name type="scientific">Sphingobium wenxiniae (strain DSM 21828 / CGMCC 1.7748 / JZ-1)</name>
    <dbReference type="NCBI Taxonomy" id="595605"/>
    <lineage>
        <taxon>Bacteria</taxon>
        <taxon>Pseudomonadati</taxon>
        <taxon>Pseudomonadota</taxon>
        <taxon>Alphaproteobacteria</taxon>
        <taxon>Sphingomonadales</taxon>
        <taxon>Sphingomonadaceae</taxon>
        <taxon>Sphingobium</taxon>
    </lineage>
</organism>
<dbReference type="SMART" id="SM00345">
    <property type="entry name" value="HTH_GNTR"/>
    <property type="match status" value="1"/>
</dbReference>